<accession>A0A073K4L9</accession>
<reference evidence="1 2" key="1">
    <citation type="submission" date="2014-06" db="EMBL/GenBank/DDBJ databases">
        <title>Draft genome sequence of Bacillus manliponensis JCM 15802 (MCCC 1A00708).</title>
        <authorList>
            <person name="Lai Q."/>
            <person name="Liu Y."/>
            <person name="Shao Z."/>
        </authorList>
    </citation>
    <scope>NUCLEOTIDE SEQUENCE [LARGE SCALE GENOMIC DNA]</scope>
    <source>
        <strain evidence="1 2">JCM 15802</strain>
    </source>
</reference>
<gene>
    <name evidence="1" type="ORF">BAMA_16220</name>
</gene>
<evidence type="ECO:0000313" key="2">
    <source>
        <dbReference type="Proteomes" id="UP000027822"/>
    </source>
</evidence>
<proteinExistence type="predicted"/>
<name>A0A073K4L9_9BACI</name>
<protein>
    <recommendedName>
        <fullName evidence="3">Cell division protein SepF</fullName>
    </recommendedName>
</protein>
<dbReference type="Proteomes" id="UP000027822">
    <property type="component" value="Unassembled WGS sequence"/>
</dbReference>
<evidence type="ECO:0000313" key="1">
    <source>
        <dbReference type="EMBL" id="KEK17238.1"/>
    </source>
</evidence>
<dbReference type="RefSeq" id="WP_034643850.1">
    <property type="nucleotide sequence ID" value="NZ_CBCSJC010000026.1"/>
</dbReference>
<evidence type="ECO:0008006" key="3">
    <source>
        <dbReference type="Google" id="ProtNLM"/>
    </source>
</evidence>
<keyword evidence="2" id="KW-1185">Reference proteome</keyword>
<dbReference type="EMBL" id="JOTN01000036">
    <property type="protein sequence ID" value="KEK17238.1"/>
    <property type="molecule type" value="Genomic_DNA"/>
</dbReference>
<dbReference type="OrthoDB" id="2890960at2"/>
<dbReference type="STRING" id="574376.BAMA_16220"/>
<organism evidence="1 2">
    <name type="scientific">Bacillus manliponensis</name>
    <dbReference type="NCBI Taxonomy" id="574376"/>
    <lineage>
        <taxon>Bacteria</taxon>
        <taxon>Bacillati</taxon>
        <taxon>Bacillota</taxon>
        <taxon>Bacilli</taxon>
        <taxon>Bacillales</taxon>
        <taxon>Bacillaceae</taxon>
        <taxon>Bacillus</taxon>
        <taxon>Bacillus cereus group</taxon>
    </lineage>
</organism>
<dbReference type="AlphaFoldDB" id="A0A073K4L9"/>
<comment type="caution">
    <text evidence="1">The sequence shown here is derived from an EMBL/GenBank/DDBJ whole genome shotgun (WGS) entry which is preliminary data.</text>
</comment>
<sequence>MTEQITFLLDDCGNIPVLLEKKSFDMSEARVQRQQGQPSFVDVFAIIPVDAKSMDELPRTFKADEKFDLFIDYVTAIWRYHRSTDKTFTWDAAEELCKAARNAKEPISIRIYLDSGFRPERVTEYL</sequence>